<dbReference type="InParanoid" id="A0A7J7BZC6"/>
<name>A0A7J7BZC6_TRIWF</name>
<evidence type="ECO:0000256" key="3">
    <source>
        <dbReference type="ARBA" id="ARBA00022777"/>
    </source>
</evidence>
<feature type="domain" description="Protein kinase" evidence="7">
    <location>
        <begin position="8"/>
        <end position="281"/>
    </location>
</feature>
<comment type="caution">
    <text evidence="8">The sequence shown here is derived from an EMBL/GenBank/DDBJ whole genome shotgun (WGS) entry which is preliminary data.</text>
</comment>
<organism evidence="8 9">
    <name type="scientific">Tripterygium wilfordii</name>
    <name type="common">Thunder God vine</name>
    <dbReference type="NCBI Taxonomy" id="458696"/>
    <lineage>
        <taxon>Eukaryota</taxon>
        <taxon>Viridiplantae</taxon>
        <taxon>Streptophyta</taxon>
        <taxon>Embryophyta</taxon>
        <taxon>Tracheophyta</taxon>
        <taxon>Spermatophyta</taxon>
        <taxon>Magnoliopsida</taxon>
        <taxon>eudicotyledons</taxon>
        <taxon>Gunneridae</taxon>
        <taxon>Pentapetalae</taxon>
        <taxon>rosids</taxon>
        <taxon>fabids</taxon>
        <taxon>Celastrales</taxon>
        <taxon>Celastraceae</taxon>
        <taxon>Tripterygium</taxon>
    </lineage>
</organism>
<dbReference type="Gene3D" id="3.30.200.20">
    <property type="entry name" value="Phosphorylase Kinase, domain 1"/>
    <property type="match status" value="1"/>
</dbReference>
<dbReference type="GO" id="GO:0004674">
    <property type="term" value="F:protein serine/threonine kinase activity"/>
    <property type="evidence" value="ECO:0007669"/>
    <property type="project" value="UniProtKB-KW"/>
</dbReference>
<dbReference type="PROSITE" id="PS00108">
    <property type="entry name" value="PROTEIN_KINASE_ST"/>
    <property type="match status" value="1"/>
</dbReference>
<keyword evidence="6" id="KW-0723">Serine/threonine-protein kinase</keyword>
<keyword evidence="2 5" id="KW-0547">Nucleotide-binding</keyword>
<dbReference type="FunCoup" id="A0A7J7BZC6">
    <property type="interactions" value="179"/>
</dbReference>
<evidence type="ECO:0000256" key="1">
    <source>
        <dbReference type="ARBA" id="ARBA00022679"/>
    </source>
</evidence>
<dbReference type="InterPro" id="IPR000719">
    <property type="entry name" value="Prot_kinase_dom"/>
</dbReference>
<evidence type="ECO:0000256" key="5">
    <source>
        <dbReference type="PROSITE-ProRule" id="PRU10141"/>
    </source>
</evidence>
<evidence type="ECO:0000256" key="6">
    <source>
        <dbReference type="RuleBase" id="RU000304"/>
    </source>
</evidence>
<accession>A0A7J7BZC6</accession>
<dbReference type="InterPro" id="IPR011009">
    <property type="entry name" value="Kinase-like_dom_sf"/>
</dbReference>
<dbReference type="AlphaFoldDB" id="A0A7J7BZC6"/>
<dbReference type="PROSITE" id="PS50011">
    <property type="entry name" value="PROTEIN_KINASE_DOM"/>
    <property type="match status" value="1"/>
</dbReference>
<protein>
    <recommendedName>
        <fullName evidence="7">Protein kinase domain-containing protein</fullName>
    </recommendedName>
</protein>
<dbReference type="GO" id="GO:0005524">
    <property type="term" value="F:ATP binding"/>
    <property type="evidence" value="ECO:0007669"/>
    <property type="project" value="UniProtKB-UniRule"/>
</dbReference>
<dbReference type="InterPro" id="IPR052751">
    <property type="entry name" value="Plant_MAPKKK"/>
</dbReference>
<dbReference type="GO" id="GO:0007165">
    <property type="term" value="P:signal transduction"/>
    <property type="evidence" value="ECO:0007669"/>
    <property type="project" value="TreeGrafter"/>
</dbReference>
<keyword evidence="4 5" id="KW-0067">ATP-binding</keyword>
<gene>
    <name evidence="8" type="ORF">HS088_TW22G00663</name>
</gene>
<dbReference type="Proteomes" id="UP000593562">
    <property type="component" value="Unassembled WGS sequence"/>
</dbReference>
<evidence type="ECO:0000313" key="8">
    <source>
        <dbReference type="EMBL" id="KAF5726977.1"/>
    </source>
</evidence>
<comment type="similarity">
    <text evidence="6">Belongs to the protein kinase superfamily.</text>
</comment>
<sequence>METHGAQWVRGPMIGRGAFGSVYLAYSKKSYCYLPPAMAVKSTEVSDSASLQKEVEVLNNLQGSPYVIGCFGEETTTGANGEMVYNVLLEYASGGSLDTLIKKSSGVCRGLPELDVRRYARHLLLGIAHIHESGYVHCDLKPDNVLLVPYRNSMTKFVTKIGDFGLAKRGGQSKKAKFDNYLRGTAPYLAPEVVINHVQEAPADIWALGCVVLEMLTGESPWGSDSKLTAEELFNKIADTGALPQTPPGISNEAKDFLKRCLVRNPMFRFTADMLLDHPFFKGCEDEYEAVEEDVGEVGQVIGVGSSCWPEDSFSSLLVAEDWCSVSDEDSDSLSCSGSEDLKVYENNGTRFLAALIKKATLESDNDLHSLLFLRSQDGKWMWLLVWAL</sequence>
<reference evidence="8 9" key="1">
    <citation type="journal article" date="2020" name="Nat. Commun.">
        <title>Genome of Tripterygium wilfordii and identification of cytochrome P450 involved in triptolide biosynthesis.</title>
        <authorList>
            <person name="Tu L."/>
            <person name="Su P."/>
            <person name="Zhang Z."/>
            <person name="Gao L."/>
            <person name="Wang J."/>
            <person name="Hu T."/>
            <person name="Zhou J."/>
            <person name="Zhang Y."/>
            <person name="Zhao Y."/>
            <person name="Liu Y."/>
            <person name="Song Y."/>
            <person name="Tong Y."/>
            <person name="Lu Y."/>
            <person name="Yang J."/>
            <person name="Xu C."/>
            <person name="Jia M."/>
            <person name="Peters R.J."/>
            <person name="Huang L."/>
            <person name="Gao W."/>
        </authorList>
    </citation>
    <scope>NUCLEOTIDE SEQUENCE [LARGE SCALE GENOMIC DNA]</scope>
    <source>
        <strain evidence="9">cv. XIE 37</strain>
        <tissue evidence="8">Leaf</tissue>
    </source>
</reference>
<proteinExistence type="inferred from homology"/>
<dbReference type="EMBL" id="JAAARO010000022">
    <property type="protein sequence ID" value="KAF5726977.1"/>
    <property type="molecule type" value="Genomic_DNA"/>
</dbReference>
<evidence type="ECO:0000313" key="9">
    <source>
        <dbReference type="Proteomes" id="UP000593562"/>
    </source>
</evidence>
<keyword evidence="1" id="KW-0808">Transferase</keyword>
<keyword evidence="9" id="KW-1185">Reference proteome</keyword>
<dbReference type="Gene3D" id="1.10.510.10">
    <property type="entry name" value="Transferase(Phosphotransferase) domain 1"/>
    <property type="match status" value="1"/>
</dbReference>
<dbReference type="PANTHER" id="PTHR48011">
    <property type="entry name" value="CCR4-NOT TRANSCRIPTIONAL COMPLEX SUBUNIT CAF120-RELATED"/>
    <property type="match status" value="1"/>
</dbReference>
<evidence type="ECO:0000259" key="7">
    <source>
        <dbReference type="PROSITE" id="PS50011"/>
    </source>
</evidence>
<dbReference type="PROSITE" id="PS00107">
    <property type="entry name" value="PROTEIN_KINASE_ATP"/>
    <property type="match status" value="1"/>
</dbReference>
<keyword evidence="3" id="KW-0418">Kinase</keyword>
<evidence type="ECO:0000256" key="4">
    <source>
        <dbReference type="ARBA" id="ARBA00022840"/>
    </source>
</evidence>
<dbReference type="InterPro" id="IPR008271">
    <property type="entry name" value="Ser/Thr_kinase_AS"/>
</dbReference>
<feature type="binding site" evidence="5">
    <location>
        <position position="41"/>
    </location>
    <ligand>
        <name>ATP</name>
        <dbReference type="ChEBI" id="CHEBI:30616"/>
    </ligand>
</feature>
<dbReference type="InterPro" id="IPR017441">
    <property type="entry name" value="Protein_kinase_ATP_BS"/>
</dbReference>
<dbReference type="CDD" id="cd06606">
    <property type="entry name" value="STKc_MAPKKK"/>
    <property type="match status" value="1"/>
</dbReference>
<evidence type="ECO:0000256" key="2">
    <source>
        <dbReference type="ARBA" id="ARBA00022741"/>
    </source>
</evidence>
<dbReference type="Pfam" id="PF00069">
    <property type="entry name" value="Pkinase"/>
    <property type="match status" value="1"/>
</dbReference>
<dbReference type="SUPFAM" id="SSF56112">
    <property type="entry name" value="Protein kinase-like (PK-like)"/>
    <property type="match status" value="1"/>
</dbReference>
<dbReference type="PANTHER" id="PTHR48011:SF56">
    <property type="entry name" value="PROTEIN KINASE DOMAIN-CONTAINING PROTEIN"/>
    <property type="match status" value="1"/>
</dbReference>
<dbReference type="SMART" id="SM00220">
    <property type="entry name" value="S_TKc"/>
    <property type="match status" value="1"/>
</dbReference>